<evidence type="ECO:0000256" key="2">
    <source>
        <dbReference type="ARBA" id="ARBA00022448"/>
    </source>
</evidence>
<name>A0A2A4YA43_UNCAE</name>
<keyword evidence="3" id="KW-1003">Cell membrane</keyword>
<dbReference type="Gene3D" id="1.20.1740.10">
    <property type="entry name" value="Amino acid/polyamine transporter I"/>
    <property type="match status" value="1"/>
</dbReference>
<keyword evidence="4" id="KW-0997">Cell inner membrane</keyword>
<dbReference type="PANTHER" id="PTHR46997">
    <property type="entry name" value="LOW AFFINITY TRYPTOPHAN PERMEASE-RELATED"/>
    <property type="match status" value="1"/>
</dbReference>
<accession>A0A2A4YA43</accession>
<feature type="transmembrane region" description="Helical" evidence="9">
    <location>
        <begin position="345"/>
        <end position="366"/>
    </location>
</feature>
<keyword evidence="7 9" id="KW-1133">Transmembrane helix</keyword>
<evidence type="ECO:0000256" key="6">
    <source>
        <dbReference type="ARBA" id="ARBA00022970"/>
    </source>
</evidence>
<keyword evidence="6" id="KW-0029">Amino-acid transport</keyword>
<evidence type="ECO:0000256" key="5">
    <source>
        <dbReference type="ARBA" id="ARBA00022692"/>
    </source>
</evidence>
<organism evidence="10 11">
    <name type="scientific">Aerophobetes bacterium</name>
    <dbReference type="NCBI Taxonomy" id="2030807"/>
    <lineage>
        <taxon>Bacteria</taxon>
        <taxon>Candidatus Aerophobota</taxon>
    </lineage>
</organism>
<evidence type="ECO:0000313" key="10">
    <source>
        <dbReference type="EMBL" id="PCI91551.1"/>
    </source>
</evidence>
<feature type="transmembrane region" description="Helical" evidence="9">
    <location>
        <begin position="378"/>
        <end position="400"/>
    </location>
</feature>
<feature type="transmembrane region" description="Helical" evidence="9">
    <location>
        <begin position="89"/>
        <end position="108"/>
    </location>
</feature>
<gene>
    <name evidence="10" type="ORF">COB11_08335</name>
</gene>
<dbReference type="PANTHER" id="PTHR46997:SF2">
    <property type="entry name" value="TYROSINE-SPECIFIC TRANSPORT SYSTEM"/>
    <property type="match status" value="1"/>
</dbReference>
<evidence type="ECO:0000256" key="3">
    <source>
        <dbReference type="ARBA" id="ARBA00022475"/>
    </source>
</evidence>
<dbReference type="InterPro" id="IPR018227">
    <property type="entry name" value="Amino_acid_transport_2"/>
</dbReference>
<sequence length="414" mass="45646">MTSVSEGTKTGSIFGGTLLISGSCIGAGMLGLPILTGVAGFLPAMVMFFAAWLFMTLTGLLLVEVSTWFNTPVNFLSMVDKTLGRAGRICGWILYLFLFYALGVAYLSSSSNHTSYFFSHVLMLNIPTWFSSVFFVVIFGWLIYLGTRPVDLFNRGLMFAKIVVFASLLILGANFVKSKNLLYTDFKYSLFSLPILIISFGFHNMIPSLYSYLGGDIKRIKTSIIAGSLFTLLVYVLWEIIVLGILTVKGSNGILESYHNDIGAAQALRNTLGSNALGVFAQLLAFFAILTSFIAQSLSLVHFLGDGLKVKKKKRENIWLCLLALLPPLVFSIIFPQLFFAAINFAGGVCAVILFGILPVLMVWIGRYRHKIPSNYKIIGGQPLLVCIMLFALFVVVYQVTNMFGFNLFSIPKI</sequence>
<feature type="transmembrane region" description="Helical" evidence="9">
    <location>
        <begin position="188"/>
        <end position="212"/>
    </location>
</feature>
<feature type="transmembrane region" description="Helical" evidence="9">
    <location>
        <begin position="12"/>
        <end position="35"/>
    </location>
</feature>
<dbReference type="AlphaFoldDB" id="A0A2A4YA43"/>
<feature type="transmembrane region" description="Helical" evidence="9">
    <location>
        <begin position="128"/>
        <end position="146"/>
    </location>
</feature>
<evidence type="ECO:0000256" key="4">
    <source>
        <dbReference type="ARBA" id="ARBA00022519"/>
    </source>
</evidence>
<evidence type="ECO:0000313" key="11">
    <source>
        <dbReference type="Proteomes" id="UP000217838"/>
    </source>
</evidence>
<dbReference type="GO" id="GO:0005886">
    <property type="term" value="C:plasma membrane"/>
    <property type="evidence" value="ECO:0007669"/>
    <property type="project" value="UniProtKB-SubCell"/>
</dbReference>
<dbReference type="GO" id="GO:0015173">
    <property type="term" value="F:aromatic amino acid transmembrane transporter activity"/>
    <property type="evidence" value="ECO:0007669"/>
    <property type="project" value="InterPro"/>
</dbReference>
<dbReference type="PRINTS" id="PR00166">
    <property type="entry name" value="AROAAPRMEASE"/>
</dbReference>
<feature type="transmembrane region" description="Helical" evidence="9">
    <location>
        <begin position="279"/>
        <end position="305"/>
    </location>
</feature>
<protein>
    <submittedName>
        <fullName evidence="10">Tyrosine transporter</fullName>
    </submittedName>
</protein>
<dbReference type="Proteomes" id="UP000217838">
    <property type="component" value="Unassembled WGS sequence"/>
</dbReference>
<comment type="subcellular location">
    <subcellularLocation>
        <location evidence="1">Cell inner membrane</location>
        <topology evidence="1">Multi-pass membrane protein</topology>
    </subcellularLocation>
</comment>
<evidence type="ECO:0000256" key="9">
    <source>
        <dbReference type="SAM" id="Phobius"/>
    </source>
</evidence>
<feature type="transmembrane region" description="Helical" evidence="9">
    <location>
        <begin position="224"/>
        <end position="248"/>
    </location>
</feature>
<reference evidence="11" key="1">
    <citation type="submission" date="2017-08" db="EMBL/GenBank/DDBJ databases">
        <title>A dynamic microbial community with high functional redundancy inhabits the cold, oxic subseafloor aquifer.</title>
        <authorList>
            <person name="Tully B.J."/>
            <person name="Wheat C.G."/>
            <person name="Glazer B.T."/>
            <person name="Huber J.A."/>
        </authorList>
    </citation>
    <scope>NUCLEOTIDE SEQUENCE [LARGE SCALE GENOMIC DNA]</scope>
</reference>
<evidence type="ECO:0000256" key="8">
    <source>
        <dbReference type="ARBA" id="ARBA00023136"/>
    </source>
</evidence>
<proteinExistence type="predicted"/>
<comment type="caution">
    <text evidence="10">The sequence shown here is derived from an EMBL/GenBank/DDBJ whole genome shotgun (WGS) entry which is preliminary data.</text>
</comment>
<feature type="transmembrane region" description="Helical" evidence="9">
    <location>
        <begin position="158"/>
        <end position="176"/>
    </location>
</feature>
<evidence type="ECO:0000256" key="1">
    <source>
        <dbReference type="ARBA" id="ARBA00004429"/>
    </source>
</evidence>
<dbReference type="Pfam" id="PF03222">
    <property type="entry name" value="Trp_Tyr_perm"/>
    <property type="match status" value="1"/>
</dbReference>
<keyword evidence="5 9" id="KW-0812">Transmembrane</keyword>
<dbReference type="GO" id="GO:0003333">
    <property type="term" value="P:amino acid transmembrane transport"/>
    <property type="evidence" value="ECO:0007669"/>
    <property type="project" value="InterPro"/>
</dbReference>
<keyword evidence="2" id="KW-0813">Transport</keyword>
<feature type="transmembrane region" description="Helical" evidence="9">
    <location>
        <begin position="317"/>
        <end position="339"/>
    </location>
</feature>
<dbReference type="InterPro" id="IPR013059">
    <property type="entry name" value="Trp_tyr_transpt"/>
</dbReference>
<evidence type="ECO:0000256" key="7">
    <source>
        <dbReference type="ARBA" id="ARBA00022989"/>
    </source>
</evidence>
<dbReference type="EMBL" id="NVUU01000131">
    <property type="protein sequence ID" value="PCI91551.1"/>
    <property type="molecule type" value="Genomic_DNA"/>
</dbReference>
<feature type="transmembrane region" description="Helical" evidence="9">
    <location>
        <begin position="41"/>
        <end position="69"/>
    </location>
</feature>
<keyword evidence="8 9" id="KW-0472">Membrane</keyword>